<dbReference type="InterPro" id="IPR039538">
    <property type="entry name" value="BetI_C"/>
</dbReference>
<dbReference type="Pfam" id="PF13977">
    <property type="entry name" value="TetR_C_6"/>
    <property type="match status" value="1"/>
</dbReference>
<dbReference type="SUPFAM" id="SSF48498">
    <property type="entry name" value="Tetracyclin repressor-like, C-terminal domain"/>
    <property type="match status" value="1"/>
</dbReference>
<feature type="region of interest" description="Disordered" evidence="6">
    <location>
        <begin position="1"/>
        <end position="26"/>
    </location>
</feature>
<keyword evidence="1" id="KW-0678">Repressor</keyword>
<sequence length="227" mass="25182">MTTVPKEEPRKRRTSKTAPAGAEPGNLRAQGVRTRNAIIRISRKLLLESGPMEFSLRAVAVRARISVSNLQYYFPTRAAVLRAIMVPLVDKHLVELRAALESDASPEATLVVLIDRALQDAKDPQIGALWWNFFAIASADPECAQLLNDWYDTLTEEVAKLIRAANPARTAAESLHIAVLLISMVDGVSVHLGTERIKRPYMQKFDASFMAAARYLVFGEVAEERGR</sequence>
<dbReference type="Proteomes" id="UP001596103">
    <property type="component" value="Unassembled WGS sequence"/>
</dbReference>
<dbReference type="Gene3D" id="1.10.357.10">
    <property type="entry name" value="Tetracycline Repressor, domain 2"/>
    <property type="match status" value="1"/>
</dbReference>
<feature type="compositionally biased region" description="Basic and acidic residues" evidence="6">
    <location>
        <begin position="1"/>
        <end position="10"/>
    </location>
</feature>
<dbReference type="PROSITE" id="PS50977">
    <property type="entry name" value="HTH_TETR_2"/>
    <property type="match status" value="1"/>
</dbReference>
<dbReference type="InterPro" id="IPR050109">
    <property type="entry name" value="HTH-type_TetR-like_transc_reg"/>
</dbReference>
<dbReference type="PANTHER" id="PTHR30055">
    <property type="entry name" value="HTH-TYPE TRANSCRIPTIONAL REGULATOR RUTR"/>
    <property type="match status" value="1"/>
</dbReference>
<dbReference type="InterPro" id="IPR009057">
    <property type="entry name" value="Homeodomain-like_sf"/>
</dbReference>
<keyword evidence="2" id="KW-0805">Transcription regulation</keyword>
<dbReference type="SUPFAM" id="SSF46689">
    <property type="entry name" value="Homeodomain-like"/>
    <property type="match status" value="1"/>
</dbReference>
<evidence type="ECO:0000313" key="8">
    <source>
        <dbReference type="EMBL" id="MFC5430736.1"/>
    </source>
</evidence>
<evidence type="ECO:0000256" key="5">
    <source>
        <dbReference type="PROSITE-ProRule" id="PRU00335"/>
    </source>
</evidence>
<proteinExistence type="predicted"/>
<evidence type="ECO:0000256" key="2">
    <source>
        <dbReference type="ARBA" id="ARBA00023015"/>
    </source>
</evidence>
<organism evidence="8 9">
    <name type="scientific">Paraburkholderia denitrificans</name>
    <dbReference type="NCBI Taxonomy" id="694025"/>
    <lineage>
        <taxon>Bacteria</taxon>
        <taxon>Pseudomonadati</taxon>
        <taxon>Pseudomonadota</taxon>
        <taxon>Betaproteobacteria</taxon>
        <taxon>Burkholderiales</taxon>
        <taxon>Burkholderiaceae</taxon>
        <taxon>Paraburkholderia</taxon>
    </lineage>
</organism>
<evidence type="ECO:0000256" key="4">
    <source>
        <dbReference type="ARBA" id="ARBA00023163"/>
    </source>
</evidence>
<dbReference type="EMBL" id="JBHSMP010000022">
    <property type="protein sequence ID" value="MFC5430736.1"/>
    <property type="molecule type" value="Genomic_DNA"/>
</dbReference>
<gene>
    <name evidence="8" type="ORF">ACFPTO_18310</name>
</gene>
<feature type="DNA-binding region" description="H-T-H motif" evidence="5">
    <location>
        <begin position="55"/>
        <end position="74"/>
    </location>
</feature>
<evidence type="ECO:0000256" key="3">
    <source>
        <dbReference type="ARBA" id="ARBA00023125"/>
    </source>
</evidence>
<accession>A0ABW0JC83</accession>
<evidence type="ECO:0000313" key="9">
    <source>
        <dbReference type="Proteomes" id="UP001596103"/>
    </source>
</evidence>
<keyword evidence="4" id="KW-0804">Transcription</keyword>
<dbReference type="InterPro" id="IPR036271">
    <property type="entry name" value="Tet_transcr_reg_TetR-rel_C_sf"/>
</dbReference>
<keyword evidence="9" id="KW-1185">Reference proteome</keyword>
<evidence type="ECO:0000256" key="6">
    <source>
        <dbReference type="SAM" id="MobiDB-lite"/>
    </source>
</evidence>
<comment type="caution">
    <text evidence="8">The sequence shown here is derived from an EMBL/GenBank/DDBJ whole genome shotgun (WGS) entry which is preliminary data.</text>
</comment>
<evidence type="ECO:0000256" key="1">
    <source>
        <dbReference type="ARBA" id="ARBA00022491"/>
    </source>
</evidence>
<protein>
    <submittedName>
        <fullName evidence="8">TetR/AcrR family transcriptional regulator</fullName>
    </submittedName>
</protein>
<keyword evidence="3 5" id="KW-0238">DNA-binding</keyword>
<reference evidence="9" key="1">
    <citation type="journal article" date="2019" name="Int. J. Syst. Evol. Microbiol.">
        <title>The Global Catalogue of Microorganisms (GCM) 10K type strain sequencing project: providing services to taxonomists for standard genome sequencing and annotation.</title>
        <authorList>
            <consortium name="The Broad Institute Genomics Platform"/>
            <consortium name="The Broad Institute Genome Sequencing Center for Infectious Disease"/>
            <person name="Wu L."/>
            <person name="Ma J."/>
        </authorList>
    </citation>
    <scope>NUCLEOTIDE SEQUENCE [LARGE SCALE GENOMIC DNA]</scope>
    <source>
        <strain evidence="9">CCUG 56042</strain>
    </source>
</reference>
<feature type="domain" description="HTH tetR-type" evidence="7">
    <location>
        <begin position="32"/>
        <end position="92"/>
    </location>
</feature>
<name>A0ABW0JC83_9BURK</name>
<dbReference type="PANTHER" id="PTHR30055:SF234">
    <property type="entry name" value="HTH-TYPE TRANSCRIPTIONAL REGULATOR BETI"/>
    <property type="match status" value="1"/>
</dbReference>
<dbReference type="InterPro" id="IPR001647">
    <property type="entry name" value="HTH_TetR"/>
</dbReference>
<dbReference type="RefSeq" id="WP_377713435.1">
    <property type="nucleotide sequence ID" value="NZ_JBHSMP010000022.1"/>
</dbReference>
<evidence type="ECO:0000259" key="7">
    <source>
        <dbReference type="PROSITE" id="PS50977"/>
    </source>
</evidence>